<name>A0A381TMD5_9ZZZZ</name>
<gene>
    <name evidence="2" type="ORF">METZ01_LOCUS70074</name>
</gene>
<dbReference type="EMBL" id="UINC01004838">
    <property type="protein sequence ID" value="SVA17220.1"/>
    <property type="molecule type" value="Genomic_DNA"/>
</dbReference>
<feature type="domain" description="DUF2779" evidence="1">
    <location>
        <begin position="378"/>
        <end position="526"/>
    </location>
</feature>
<dbReference type="AlphaFoldDB" id="A0A381TMD5"/>
<accession>A0A381TMD5</accession>
<reference evidence="2" key="1">
    <citation type="submission" date="2018-05" db="EMBL/GenBank/DDBJ databases">
        <authorList>
            <person name="Lanie J.A."/>
            <person name="Ng W.-L."/>
            <person name="Kazmierczak K.M."/>
            <person name="Andrzejewski T.M."/>
            <person name="Davidsen T.M."/>
            <person name="Wayne K.J."/>
            <person name="Tettelin H."/>
            <person name="Glass J.I."/>
            <person name="Rusch D."/>
            <person name="Podicherti R."/>
            <person name="Tsui H.-C.T."/>
            <person name="Winkler M.E."/>
        </authorList>
    </citation>
    <scope>NUCLEOTIDE SEQUENCE</scope>
</reference>
<dbReference type="InterPro" id="IPR021301">
    <property type="entry name" value="DUF2779"/>
</dbReference>
<sequence length="654" mass="75260">MSARYLTKSRFQLGMGCPSKLYYTRKPEYANQKLDDPLLLALAEGGFQVGELAKRYHPGGHDITSLDYEDAELETNRLLKQHNVILFEPAIRFKNLFIRVDVLIKRGTDLELIEVKAKSYDRFDKESFFNKNGSLASSWRSYLYDVAFQDYVLKLALPNYTVRPYLMMIDKHVKCPTDGLHQKFHITRDSQNHKGVKVSSDLITEDLEPKMLIKVSVDECVKLIQSGKDSNGPADFGEEVKRLANSYQKDQKIRMPLGSRCRNCEFTASPEDLNAGAKSGYRECWSETLSWKASDFDAPNILSLWRYRKKDARIAEGRIKLQEIKKADIGVKPRKTPGLSTSERQWLQVQKVKDRDSAPWIDSKGLQSEMDAWNFPLHFIDFETTMVAIPFNKGRYPYEGIAFQFSHHTIQESGIIAHEGEYLCTLRGAFPNYDFIRALKTQLEKDDGTVFRYSAHENTFLCLIHAQLRTDSSPPQDRDELMAFIRSITRSGRKNKDTWVGKRCMVDMLELVKRYYYLPETNGSNSLKYILPATLNASPALQKKYSHPVYGAEGGIRSCNFSDWRWIQTKNGQIIDPYKLLPPVFSDAEGKTQELISENPELRDGGAAMIAYAKAQYEEMSNFEREQIFQALRKYCELDTLAMVMLYEGWQDLI</sequence>
<organism evidence="2">
    <name type="scientific">marine metagenome</name>
    <dbReference type="NCBI Taxonomy" id="408172"/>
    <lineage>
        <taxon>unclassified sequences</taxon>
        <taxon>metagenomes</taxon>
        <taxon>ecological metagenomes</taxon>
    </lineage>
</organism>
<evidence type="ECO:0000259" key="1">
    <source>
        <dbReference type="Pfam" id="PF11074"/>
    </source>
</evidence>
<proteinExistence type="predicted"/>
<evidence type="ECO:0000313" key="2">
    <source>
        <dbReference type="EMBL" id="SVA17220.1"/>
    </source>
</evidence>
<protein>
    <recommendedName>
        <fullName evidence="1">DUF2779 domain-containing protein</fullName>
    </recommendedName>
</protein>
<dbReference type="Pfam" id="PF11074">
    <property type="entry name" value="DUF2779"/>
    <property type="match status" value="1"/>
</dbReference>